<organism evidence="2 3">
    <name type="scientific">Hyaloscypha variabilis (strain UAMH 11265 / GT02V1 / F)</name>
    <name type="common">Meliniomyces variabilis</name>
    <dbReference type="NCBI Taxonomy" id="1149755"/>
    <lineage>
        <taxon>Eukaryota</taxon>
        <taxon>Fungi</taxon>
        <taxon>Dikarya</taxon>
        <taxon>Ascomycota</taxon>
        <taxon>Pezizomycotina</taxon>
        <taxon>Leotiomycetes</taxon>
        <taxon>Helotiales</taxon>
        <taxon>Hyaloscyphaceae</taxon>
        <taxon>Hyaloscypha</taxon>
        <taxon>Hyaloscypha variabilis</taxon>
    </lineage>
</organism>
<protein>
    <submittedName>
        <fullName evidence="2">Uncharacterized protein</fullName>
    </submittedName>
</protein>
<evidence type="ECO:0000313" key="3">
    <source>
        <dbReference type="Proteomes" id="UP000235786"/>
    </source>
</evidence>
<dbReference type="OrthoDB" id="10448432at2759"/>
<feature type="compositionally biased region" description="Basic and acidic residues" evidence="1">
    <location>
        <begin position="309"/>
        <end position="318"/>
    </location>
</feature>
<accession>A0A2J6S833</accession>
<dbReference type="Proteomes" id="UP000235786">
    <property type="component" value="Unassembled WGS sequence"/>
</dbReference>
<feature type="region of interest" description="Disordered" evidence="1">
    <location>
        <begin position="290"/>
        <end position="338"/>
    </location>
</feature>
<dbReference type="EMBL" id="KZ613939">
    <property type="protein sequence ID" value="PMD46924.1"/>
    <property type="molecule type" value="Genomic_DNA"/>
</dbReference>
<keyword evidence="3" id="KW-1185">Reference proteome</keyword>
<sequence length="338" mass="38733">MPPGKYEDPPQETIPDSKEDRLALLALIDEWLKPDSMKSRRLSTFIDVNLLKLPPDAQFPREWSDQSKAELVKRHLEVKLWKKMVDPYIFLCGSLYLDTVHAVFPQLQTLYGMGANCSVVVDHIAKRSGEVTAKFITEVGTAIVIWALRDPRFVSEMPSFKTAQARLAWFKKILHEQPLLHLVLMYQCFWSSLDIPFVFSNCHYDGAVVQMQSNMRELICNHTLLLLNAIFLGMFNFDVAKGVGQIGYFRNWITLYIPGIFYQTQLENLKPELDQFPVAPRWPYQNRRVPWANVTGTPHDESGNDEGDKEGNYDETGKGRKRGRASDGISGGSKRQRH</sequence>
<evidence type="ECO:0000256" key="1">
    <source>
        <dbReference type="SAM" id="MobiDB-lite"/>
    </source>
</evidence>
<reference evidence="2 3" key="1">
    <citation type="submission" date="2016-04" db="EMBL/GenBank/DDBJ databases">
        <title>A degradative enzymes factory behind the ericoid mycorrhizal symbiosis.</title>
        <authorList>
            <consortium name="DOE Joint Genome Institute"/>
            <person name="Martino E."/>
            <person name="Morin E."/>
            <person name="Grelet G."/>
            <person name="Kuo A."/>
            <person name="Kohler A."/>
            <person name="Daghino S."/>
            <person name="Barry K."/>
            <person name="Choi C."/>
            <person name="Cichocki N."/>
            <person name="Clum A."/>
            <person name="Copeland A."/>
            <person name="Hainaut M."/>
            <person name="Haridas S."/>
            <person name="Labutti K."/>
            <person name="Lindquist E."/>
            <person name="Lipzen A."/>
            <person name="Khouja H.-R."/>
            <person name="Murat C."/>
            <person name="Ohm R."/>
            <person name="Olson A."/>
            <person name="Spatafora J."/>
            <person name="Veneault-Fourrey C."/>
            <person name="Henrissat B."/>
            <person name="Grigoriev I."/>
            <person name="Martin F."/>
            <person name="Perotto S."/>
        </authorList>
    </citation>
    <scope>NUCLEOTIDE SEQUENCE [LARGE SCALE GENOMIC DNA]</scope>
    <source>
        <strain evidence="2 3">F</strain>
    </source>
</reference>
<proteinExistence type="predicted"/>
<gene>
    <name evidence="2" type="ORF">L207DRAFT_562135</name>
</gene>
<evidence type="ECO:0000313" key="2">
    <source>
        <dbReference type="EMBL" id="PMD46924.1"/>
    </source>
</evidence>
<dbReference type="AlphaFoldDB" id="A0A2J6S833"/>
<name>A0A2J6S833_HYAVF</name>